<sequence>EFYRIEGEIRGMGPGQRLSARQARTAPIMAEFGEWLQNQRRRISSKSRLGEKLTYIHRQWSGLQTFLHDGRVEIDSNAVENLIRPIALTRKNALFARHDEGGHAWGRIASLSSRPRRSMMSNRSHTSKRPLKRLQQAIRPIASTTYFRGISSRQANTKCWAGTAY</sequence>
<name>A0A0F9G4U6_9ZZZZ</name>
<evidence type="ECO:0000313" key="2">
    <source>
        <dbReference type="EMBL" id="KKL58287.1"/>
    </source>
</evidence>
<dbReference type="PANTHER" id="PTHR33678">
    <property type="entry name" value="BLL1576 PROTEIN"/>
    <property type="match status" value="1"/>
</dbReference>
<dbReference type="InterPro" id="IPR004291">
    <property type="entry name" value="Transposase_IS66_central"/>
</dbReference>
<dbReference type="AlphaFoldDB" id="A0A0F9G4U6"/>
<proteinExistence type="predicted"/>
<reference evidence="2" key="1">
    <citation type="journal article" date="2015" name="Nature">
        <title>Complex archaea that bridge the gap between prokaryotes and eukaryotes.</title>
        <authorList>
            <person name="Spang A."/>
            <person name="Saw J.H."/>
            <person name="Jorgensen S.L."/>
            <person name="Zaremba-Niedzwiedzka K."/>
            <person name="Martijn J."/>
            <person name="Lind A.E."/>
            <person name="van Eijk R."/>
            <person name="Schleper C."/>
            <person name="Guy L."/>
            <person name="Ettema T.J."/>
        </authorList>
    </citation>
    <scope>NUCLEOTIDE SEQUENCE</scope>
</reference>
<comment type="caution">
    <text evidence="2">The sequence shown here is derived from an EMBL/GenBank/DDBJ whole genome shotgun (WGS) entry which is preliminary data.</text>
</comment>
<evidence type="ECO:0000259" key="1">
    <source>
        <dbReference type="Pfam" id="PF03050"/>
    </source>
</evidence>
<dbReference type="Pfam" id="PF03050">
    <property type="entry name" value="DDE_Tnp_IS66"/>
    <property type="match status" value="1"/>
</dbReference>
<dbReference type="InterPro" id="IPR052344">
    <property type="entry name" value="Transposase-related"/>
</dbReference>
<dbReference type="PANTHER" id="PTHR33678:SF1">
    <property type="entry name" value="BLL1576 PROTEIN"/>
    <property type="match status" value="1"/>
</dbReference>
<organism evidence="2">
    <name type="scientific">marine sediment metagenome</name>
    <dbReference type="NCBI Taxonomy" id="412755"/>
    <lineage>
        <taxon>unclassified sequences</taxon>
        <taxon>metagenomes</taxon>
        <taxon>ecological metagenomes</taxon>
    </lineage>
</organism>
<protein>
    <recommendedName>
        <fullName evidence="1">Transposase IS66 central domain-containing protein</fullName>
    </recommendedName>
</protein>
<feature type="non-terminal residue" evidence="2">
    <location>
        <position position="1"/>
    </location>
</feature>
<accession>A0A0F9G4U6</accession>
<feature type="domain" description="Transposase IS66 central" evidence="1">
    <location>
        <begin position="1"/>
        <end position="103"/>
    </location>
</feature>
<gene>
    <name evidence="2" type="ORF">LCGC14_2226890</name>
</gene>
<dbReference type="EMBL" id="LAZR01029877">
    <property type="protein sequence ID" value="KKL58287.1"/>
    <property type="molecule type" value="Genomic_DNA"/>
</dbReference>